<dbReference type="PROSITE" id="PS50213">
    <property type="entry name" value="FAS1"/>
    <property type="match status" value="2"/>
</dbReference>
<feature type="signal peptide" evidence="2">
    <location>
        <begin position="1"/>
        <end position="18"/>
    </location>
</feature>
<dbReference type="InterPro" id="IPR036378">
    <property type="entry name" value="FAS1_dom_sf"/>
</dbReference>
<dbReference type="eggNOG" id="KOG1437">
    <property type="taxonomic scope" value="Eukaryota"/>
</dbReference>
<dbReference type="STRING" id="240176.A8NG67"/>
<organism evidence="4 5">
    <name type="scientific">Coprinopsis cinerea (strain Okayama-7 / 130 / ATCC MYA-4618 / FGSC 9003)</name>
    <name type="common">Inky cap fungus</name>
    <name type="synonym">Hormographiella aspergillata</name>
    <dbReference type="NCBI Taxonomy" id="240176"/>
    <lineage>
        <taxon>Eukaryota</taxon>
        <taxon>Fungi</taxon>
        <taxon>Dikarya</taxon>
        <taxon>Basidiomycota</taxon>
        <taxon>Agaricomycotina</taxon>
        <taxon>Agaricomycetes</taxon>
        <taxon>Agaricomycetidae</taxon>
        <taxon>Agaricales</taxon>
        <taxon>Agaricineae</taxon>
        <taxon>Psathyrellaceae</taxon>
        <taxon>Coprinopsis</taxon>
    </lineage>
</organism>
<reference evidence="4 5" key="1">
    <citation type="journal article" date="2010" name="Proc. Natl. Acad. Sci. U.S.A.">
        <title>Insights into evolution of multicellular fungi from the assembled chromosomes of the mushroom Coprinopsis cinerea (Coprinus cinereus).</title>
        <authorList>
            <person name="Stajich J.E."/>
            <person name="Wilke S.K."/>
            <person name="Ahren D."/>
            <person name="Au C.H."/>
            <person name="Birren B.W."/>
            <person name="Borodovsky M."/>
            <person name="Burns C."/>
            <person name="Canback B."/>
            <person name="Casselton L.A."/>
            <person name="Cheng C.K."/>
            <person name="Deng J."/>
            <person name="Dietrich F.S."/>
            <person name="Fargo D.C."/>
            <person name="Farman M.L."/>
            <person name="Gathman A.C."/>
            <person name="Goldberg J."/>
            <person name="Guigo R."/>
            <person name="Hoegger P.J."/>
            <person name="Hooker J.B."/>
            <person name="Huggins A."/>
            <person name="James T.Y."/>
            <person name="Kamada T."/>
            <person name="Kilaru S."/>
            <person name="Kodira C."/>
            <person name="Kues U."/>
            <person name="Kupfer D."/>
            <person name="Kwan H.S."/>
            <person name="Lomsadze A."/>
            <person name="Li W."/>
            <person name="Lilly W.W."/>
            <person name="Ma L.J."/>
            <person name="Mackey A.J."/>
            <person name="Manning G."/>
            <person name="Martin F."/>
            <person name="Muraguchi H."/>
            <person name="Natvig D.O."/>
            <person name="Palmerini H."/>
            <person name="Ramesh M.A."/>
            <person name="Rehmeyer C.J."/>
            <person name="Roe B.A."/>
            <person name="Shenoy N."/>
            <person name="Stanke M."/>
            <person name="Ter-Hovhannisyan V."/>
            <person name="Tunlid A."/>
            <person name="Velagapudi R."/>
            <person name="Vision T.J."/>
            <person name="Zeng Q."/>
            <person name="Zolan M.E."/>
            <person name="Pukkila P.J."/>
        </authorList>
    </citation>
    <scope>NUCLEOTIDE SEQUENCE [LARGE SCALE GENOMIC DNA]</scope>
    <source>
        <strain evidence="5">Okayama-7 / 130 / ATCC MYA-4618 / FGSC 9003</strain>
    </source>
</reference>
<dbReference type="InterPro" id="IPR050904">
    <property type="entry name" value="Adhesion/Biosynth-related"/>
</dbReference>
<dbReference type="OrthoDB" id="7700931at2759"/>
<feature type="domain" description="FAS1" evidence="3">
    <location>
        <begin position="56"/>
        <end position="305"/>
    </location>
</feature>
<feature type="domain" description="FAS1" evidence="3">
    <location>
        <begin position="309"/>
        <end position="511"/>
    </location>
</feature>
<evidence type="ECO:0000313" key="4">
    <source>
        <dbReference type="EMBL" id="EAU88426.1"/>
    </source>
</evidence>
<gene>
    <name evidence="4" type="ORF">CC1G_05192</name>
</gene>
<dbReference type="OMA" id="FATPDWA"/>
<dbReference type="GeneID" id="6009988"/>
<dbReference type="KEGG" id="cci:CC1G_05192"/>
<dbReference type="Proteomes" id="UP000001861">
    <property type="component" value="Unassembled WGS sequence"/>
</dbReference>
<dbReference type="InterPro" id="IPR000782">
    <property type="entry name" value="FAS1_domain"/>
</dbReference>
<dbReference type="PANTHER" id="PTHR10900">
    <property type="entry name" value="PERIOSTIN-RELATED"/>
    <property type="match status" value="1"/>
</dbReference>
<feature type="region of interest" description="Disordered" evidence="1">
    <location>
        <begin position="103"/>
        <end position="130"/>
    </location>
</feature>
<evidence type="ECO:0000259" key="3">
    <source>
        <dbReference type="PROSITE" id="PS50213"/>
    </source>
</evidence>
<keyword evidence="5" id="KW-1185">Reference proteome</keyword>
<keyword evidence="2" id="KW-0732">Signal</keyword>
<sequence>MLLPIVVFQLLAASSVSAIVVSFKLQSPFAWLGLEEPPHHLPPFPFPHPKPPRPPTHTVYDLIHSDDRFTKLNKAFEFVGDDIISILNDTNRQLTYFAVPDSALVPPHKKHPDHDHDKKKKKKHKHKHKHLEGTNSLLDLALSADTNVIDESIKALLLDNSVSLVDALELIDEIEAVDCVMDDDTLINVEEPRGDDGDDDDDDDDDKKERRKRIFRHIVKAILNYHILPLGAYDIDTLVHNTTYPTNFHVPKLFGGHGQRVTVSQHVKEKKKKTKTSTFINLYAKVTAQDIKADNGYIHVINHPLLPPPAIFQELFLAQHHFSTFTSALQRVGLTDELDVRYVKDGDDEHGRLEGSTAVTTFAPTNEAFGKLPPRALLYLFSPFGERALRKLLEYHIIPGVVAHADVLYNQTAETNPGDDLLPDYEVLHPPTHKKWSLFEFGETRHPISTVNITFNTRLVNYTIDWSVEKYQFSSHGKDIYETKVFVNKHPVLIPDLVALNGAVHVVDHVLCPFHHKEPINNPPDGGLSAIADPWEDWEEWLPRWGDSA</sequence>
<dbReference type="InParanoid" id="A8NG67"/>
<dbReference type="SMART" id="SM00554">
    <property type="entry name" value="FAS1"/>
    <property type="match status" value="2"/>
</dbReference>
<dbReference type="PANTHER" id="PTHR10900:SF77">
    <property type="entry name" value="FI19380P1"/>
    <property type="match status" value="1"/>
</dbReference>
<evidence type="ECO:0000313" key="5">
    <source>
        <dbReference type="Proteomes" id="UP000001861"/>
    </source>
</evidence>
<dbReference type="EMBL" id="AACS02000002">
    <property type="protein sequence ID" value="EAU88426.1"/>
    <property type="molecule type" value="Genomic_DNA"/>
</dbReference>
<dbReference type="Gene3D" id="2.30.180.10">
    <property type="entry name" value="FAS1 domain"/>
    <property type="match status" value="2"/>
</dbReference>
<proteinExistence type="predicted"/>
<protein>
    <submittedName>
        <fullName evidence="4">Fasciclin domain family protein</fullName>
    </submittedName>
</protein>
<dbReference type="RefSeq" id="XP_001833492.1">
    <property type="nucleotide sequence ID" value="XM_001833440.1"/>
</dbReference>
<feature type="chain" id="PRO_5002724249" evidence="2">
    <location>
        <begin position="19"/>
        <end position="549"/>
    </location>
</feature>
<dbReference type="SUPFAM" id="SSF82153">
    <property type="entry name" value="FAS1 domain"/>
    <property type="match status" value="2"/>
</dbReference>
<comment type="caution">
    <text evidence="4">The sequence shown here is derived from an EMBL/GenBank/DDBJ whole genome shotgun (WGS) entry which is preliminary data.</text>
</comment>
<evidence type="ECO:0000256" key="2">
    <source>
        <dbReference type="SAM" id="SignalP"/>
    </source>
</evidence>
<dbReference type="Pfam" id="PF02469">
    <property type="entry name" value="Fasciclin"/>
    <property type="match status" value="2"/>
</dbReference>
<dbReference type="GO" id="GO:0005615">
    <property type="term" value="C:extracellular space"/>
    <property type="evidence" value="ECO:0007669"/>
    <property type="project" value="TreeGrafter"/>
</dbReference>
<accession>A8NG67</accession>
<dbReference type="AlphaFoldDB" id="A8NG67"/>
<dbReference type="VEuPathDB" id="FungiDB:CC1G_05192"/>
<evidence type="ECO:0000256" key="1">
    <source>
        <dbReference type="SAM" id="MobiDB-lite"/>
    </source>
</evidence>
<name>A8NG67_COPC7</name>
<feature type="compositionally biased region" description="Basic residues" evidence="1">
    <location>
        <begin position="107"/>
        <end position="130"/>
    </location>
</feature>